<keyword evidence="8" id="KW-1185">Reference proteome</keyword>
<dbReference type="Pfam" id="PF03634">
    <property type="entry name" value="TCP"/>
    <property type="match status" value="1"/>
</dbReference>
<evidence type="ECO:0000313" key="8">
    <source>
        <dbReference type="Proteomes" id="UP000813463"/>
    </source>
</evidence>
<evidence type="ECO:0000313" key="9">
    <source>
        <dbReference type="RefSeq" id="XP_021845872.2"/>
    </source>
</evidence>
<evidence type="ECO:0000256" key="2">
    <source>
        <dbReference type="ARBA" id="ARBA00023015"/>
    </source>
</evidence>
<dbReference type="GO" id="GO:0043565">
    <property type="term" value="F:sequence-specific DNA binding"/>
    <property type="evidence" value="ECO:0000318"/>
    <property type="project" value="GO_Central"/>
</dbReference>
<dbReference type="GeneID" id="110785696"/>
<accession>A0A9R0IB06</accession>
<comment type="subcellular location">
    <subcellularLocation>
        <location evidence="1">Nucleus</location>
    </subcellularLocation>
</comment>
<dbReference type="Proteomes" id="UP000813463">
    <property type="component" value="Chromosome 1"/>
</dbReference>
<feature type="domain" description="TCP" evidence="7">
    <location>
        <begin position="152"/>
        <end position="206"/>
    </location>
</feature>
<evidence type="ECO:0000256" key="1">
    <source>
        <dbReference type="ARBA" id="ARBA00004123"/>
    </source>
</evidence>
<evidence type="ECO:0000259" key="7">
    <source>
        <dbReference type="PROSITE" id="PS51369"/>
    </source>
</evidence>
<dbReference type="KEGG" id="soe:110785696"/>
<dbReference type="InterPro" id="IPR005333">
    <property type="entry name" value="Transcription_factor_TCP"/>
</dbReference>
<dbReference type="GO" id="GO:0003700">
    <property type="term" value="F:DNA-binding transcription factor activity"/>
    <property type="evidence" value="ECO:0000318"/>
    <property type="project" value="GO_Central"/>
</dbReference>
<dbReference type="RefSeq" id="XP_021845872.2">
    <property type="nucleotide sequence ID" value="XM_021990180.2"/>
</dbReference>
<feature type="region of interest" description="Disordered" evidence="6">
    <location>
        <begin position="117"/>
        <end position="163"/>
    </location>
</feature>
<evidence type="ECO:0000256" key="5">
    <source>
        <dbReference type="ARBA" id="ARBA00023242"/>
    </source>
</evidence>
<dbReference type="PANTHER" id="PTHR31072:SF218">
    <property type="entry name" value="TRANSCRIPTION FACTOR TCP11-RELATED"/>
    <property type="match status" value="1"/>
</dbReference>
<sequence length="377" mass="41875">MRLHFIEVKIATSQEKSLQISKQDRKQKLIGLNTTTHSTNLKKLPPSSIIISYPKTQQSLLPKTHIFSLFTSQEKEKNPFSMQPFSQEKMATFLNQQQQLQQTSPYLDFKEESQIVIPNSNSNSNSNHLISTNLDENSPIIKKQNPPKRKSNKDRHKKVDGRGRRIRMPALCAARIFQLTRELGHKSDGETIQWLLQQSEEAIVAATGTGTMPATFLSGSGSSVSEQRCSVSSGIVSGFSGGLSLINGNLGRTHFQTGSWGYGSGSVHEPGFSSSNSSLMRESLDSRHKMGVQAMGMSNLNMGLMNFGQQQQQLQERDNLELGLSQENAGFSGLNYGAINQMYQQFRQNREEAGFGIDQQENFFDDGDSQSSKLSGI</sequence>
<dbReference type="PROSITE" id="PS51369">
    <property type="entry name" value="TCP"/>
    <property type="match status" value="1"/>
</dbReference>
<reference evidence="9" key="2">
    <citation type="submission" date="2025-08" db="UniProtKB">
        <authorList>
            <consortium name="RefSeq"/>
        </authorList>
    </citation>
    <scope>IDENTIFICATION</scope>
    <source>
        <tissue evidence="9">Leaf</tissue>
    </source>
</reference>
<protein>
    <submittedName>
        <fullName evidence="9">Transcription factor TCP20-like</fullName>
    </submittedName>
</protein>
<dbReference type="GO" id="GO:0005634">
    <property type="term" value="C:nucleus"/>
    <property type="evidence" value="ECO:0000318"/>
    <property type="project" value="GO_Central"/>
</dbReference>
<dbReference type="InterPro" id="IPR017887">
    <property type="entry name" value="TF_TCP_subgr"/>
</dbReference>
<name>A0A9R0IB06_SPIOL</name>
<evidence type="ECO:0000256" key="4">
    <source>
        <dbReference type="ARBA" id="ARBA00023163"/>
    </source>
</evidence>
<reference evidence="8" key="1">
    <citation type="journal article" date="2021" name="Nat. Commun.">
        <title>Genomic analyses provide insights into spinach domestication and the genetic basis of agronomic traits.</title>
        <authorList>
            <person name="Cai X."/>
            <person name="Sun X."/>
            <person name="Xu C."/>
            <person name="Sun H."/>
            <person name="Wang X."/>
            <person name="Ge C."/>
            <person name="Zhang Z."/>
            <person name="Wang Q."/>
            <person name="Fei Z."/>
            <person name="Jiao C."/>
            <person name="Wang Q."/>
        </authorList>
    </citation>
    <scope>NUCLEOTIDE SEQUENCE [LARGE SCALE GENOMIC DNA]</scope>
    <source>
        <strain evidence="8">cv. Varoflay</strain>
    </source>
</reference>
<keyword evidence="3" id="KW-0238">DNA-binding</keyword>
<keyword evidence="2" id="KW-0805">Transcription regulation</keyword>
<gene>
    <name evidence="9" type="primary">LOC110785696</name>
</gene>
<dbReference type="AlphaFoldDB" id="A0A9R0IB06"/>
<keyword evidence="4" id="KW-0804">Transcription</keyword>
<organism evidence="8 9">
    <name type="scientific">Spinacia oleracea</name>
    <name type="common">Spinach</name>
    <dbReference type="NCBI Taxonomy" id="3562"/>
    <lineage>
        <taxon>Eukaryota</taxon>
        <taxon>Viridiplantae</taxon>
        <taxon>Streptophyta</taxon>
        <taxon>Embryophyta</taxon>
        <taxon>Tracheophyta</taxon>
        <taxon>Spermatophyta</taxon>
        <taxon>Magnoliopsida</taxon>
        <taxon>eudicotyledons</taxon>
        <taxon>Gunneridae</taxon>
        <taxon>Pentapetalae</taxon>
        <taxon>Caryophyllales</taxon>
        <taxon>Chenopodiaceae</taxon>
        <taxon>Chenopodioideae</taxon>
        <taxon>Anserineae</taxon>
        <taxon>Spinacia</taxon>
    </lineage>
</organism>
<proteinExistence type="predicted"/>
<feature type="compositionally biased region" description="Basic residues" evidence="6">
    <location>
        <begin position="145"/>
        <end position="163"/>
    </location>
</feature>
<evidence type="ECO:0000256" key="6">
    <source>
        <dbReference type="SAM" id="MobiDB-lite"/>
    </source>
</evidence>
<keyword evidence="5" id="KW-0539">Nucleus</keyword>
<evidence type="ECO:0000256" key="3">
    <source>
        <dbReference type="ARBA" id="ARBA00023125"/>
    </source>
</evidence>
<dbReference type="PANTHER" id="PTHR31072">
    <property type="entry name" value="TRANSCRIPTION FACTOR TCP4-RELATED"/>
    <property type="match status" value="1"/>
</dbReference>